<dbReference type="PROSITE" id="PS51354">
    <property type="entry name" value="GLUTAREDOXIN_2"/>
    <property type="match status" value="1"/>
</dbReference>
<reference evidence="2" key="1">
    <citation type="journal article" date="2020" name="Fungal Divers.">
        <title>Resolving the Mortierellaceae phylogeny through synthesis of multi-gene phylogenetics and phylogenomics.</title>
        <authorList>
            <person name="Vandepol N."/>
            <person name="Liber J."/>
            <person name="Desiro A."/>
            <person name="Na H."/>
            <person name="Kennedy M."/>
            <person name="Barry K."/>
            <person name="Grigoriev I.V."/>
            <person name="Miller A.N."/>
            <person name="O'Donnell K."/>
            <person name="Stajich J.E."/>
            <person name="Bonito G."/>
        </authorList>
    </citation>
    <scope>NUCLEOTIDE SEQUENCE</scope>
    <source>
        <strain evidence="2">KOD1015</strain>
    </source>
</reference>
<dbReference type="AlphaFoldDB" id="A0A9P6G136"/>
<protein>
    <submittedName>
        <fullName evidence="2">Glutaredoxin</fullName>
    </submittedName>
</protein>
<feature type="domain" description="Glutaredoxin" evidence="1">
    <location>
        <begin position="18"/>
        <end position="79"/>
    </location>
</feature>
<dbReference type="PANTHER" id="PTHR45694:SF18">
    <property type="entry name" value="GLUTAREDOXIN-1-RELATED"/>
    <property type="match status" value="1"/>
</dbReference>
<dbReference type="NCBIfam" id="TIGR02180">
    <property type="entry name" value="GRX_euk"/>
    <property type="match status" value="1"/>
</dbReference>
<evidence type="ECO:0000313" key="3">
    <source>
        <dbReference type="Proteomes" id="UP000780801"/>
    </source>
</evidence>
<dbReference type="InterPro" id="IPR011899">
    <property type="entry name" value="Glutaredoxin_euk/vir"/>
</dbReference>
<dbReference type="InterPro" id="IPR036249">
    <property type="entry name" value="Thioredoxin-like_sf"/>
</dbReference>
<dbReference type="Proteomes" id="UP000780801">
    <property type="component" value="Unassembled WGS sequence"/>
</dbReference>
<dbReference type="SUPFAM" id="SSF52833">
    <property type="entry name" value="Thioredoxin-like"/>
    <property type="match status" value="1"/>
</dbReference>
<dbReference type="EMBL" id="JAABOA010000256">
    <property type="protein sequence ID" value="KAF9585089.1"/>
    <property type="molecule type" value="Genomic_DNA"/>
</dbReference>
<sequence length="106" mass="12097">MSAVIKNLTEKLIRENKIMFFGKSYCPFCRNAKQVLSEKGLHFKVYEIDLEKDGPEVQNYLLEKTGQRTVPNIFINTQHLGGNSDLVAAKENGKLDQMLGNEKHEL</sequence>
<dbReference type="PRINTS" id="PR00160">
    <property type="entry name" value="GLUTAREDOXIN"/>
</dbReference>
<dbReference type="CDD" id="cd03419">
    <property type="entry name" value="GRX_GRXh_1_2_like"/>
    <property type="match status" value="1"/>
</dbReference>
<dbReference type="OrthoDB" id="418495at2759"/>
<dbReference type="GO" id="GO:0005634">
    <property type="term" value="C:nucleus"/>
    <property type="evidence" value="ECO:0007669"/>
    <property type="project" value="TreeGrafter"/>
</dbReference>
<dbReference type="GO" id="GO:0034599">
    <property type="term" value="P:cellular response to oxidative stress"/>
    <property type="evidence" value="ECO:0007669"/>
    <property type="project" value="TreeGrafter"/>
</dbReference>
<dbReference type="InterPro" id="IPR002109">
    <property type="entry name" value="Glutaredoxin"/>
</dbReference>
<dbReference type="GO" id="GO:0015038">
    <property type="term" value="F:glutathione disulfide oxidoreductase activity"/>
    <property type="evidence" value="ECO:0007669"/>
    <property type="project" value="TreeGrafter"/>
</dbReference>
<dbReference type="GO" id="GO:0005737">
    <property type="term" value="C:cytoplasm"/>
    <property type="evidence" value="ECO:0007669"/>
    <property type="project" value="TreeGrafter"/>
</dbReference>
<dbReference type="Gene3D" id="3.40.30.10">
    <property type="entry name" value="Glutaredoxin"/>
    <property type="match status" value="1"/>
</dbReference>
<organism evidence="2 3">
    <name type="scientific">Lunasporangiospora selenospora</name>
    <dbReference type="NCBI Taxonomy" id="979761"/>
    <lineage>
        <taxon>Eukaryota</taxon>
        <taxon>Fungi</taxon>
        <taxon>Fungi incertae sedis</taxon>
        <taxon>Mucoromycota</taxon>
        <taxon>Mortierellomycotina</taxon>
        <taxon>Mortierellomycetes</taxon>
        <taxon>Mortierellales</taxon>
        <taxon>Mortierellaceae</taxon>
        <taxon>Lunasporangiospora</taxon>
    </lineage>
</organism>
<dbReference type="FunFam" id="3.40.30.10:FF:000276">
    <property type="entry name" value="Glutaredoxin 3"/>
    <property type="match status" value="1"/>
</dbReference>
<dbReference type="InterPro" id="IPR014025">
    <property type="entry name" value="Glutaredoxin_subgr"/>
</dbReference>
<proteinExistence type="predicted"/>
<comment type="caution">
    <text evidence="2">The sequence shown here is derived from an EMBL/GenBank/DDBJ whole genome shotgun (WGS) entry which is preliminary data.</text>
</comment>
<evidence type="ECO:0000313" key="2">
    <source>
        <dbReference type="EMBL" id="KAF9585089.1"/>
    </source>
</evidence>
<dbReference type="PANTHER" id="PTHR45694">
    <property type="entry name" value="GLUTAREDOXIN 2"/>
    <property type="match status" value="1"/>
</dbReference>
<dbReference type="Pfam" id="PF00462">
    <property type="entry name" value="Glutaredoxin"/>
    <property type="match status" value="1"/>
</dbReference>
<evidence type="ECO:0000259" key="1">
    <source>
        <dbReference type="Pfam" id="PF00462"/>
    </source>
</evidence>
<gene>
    <name evidence="2" type="primary">GRX2_1</name>
    <name evidence="2" type="ORF">BGW38_003932</name>
</gene>
<accession>A0A9P6G136</accession>
<keyword evidence="3" id="KW-1185">Reference proteome</keyword>
<name>A0A9P6G136_9FUNG</name>